<organism evidence="1 2">
    <name type="scientific">Clostridium gelidum</name>
    <dbReference type="NCBI Taxonomy" id="704125"/>
    <lineage>
        <taxon>Bacteria</taxon>
        <taxon>Bacillati</taxon>
        <taxon>Bacillota</taxon>
        <taxon>Clostridia</taxon>
        <taxon>Eubacteriales</taxon>
        <taxon>Clostridiaceae</taxon>
        <taxon>Clostridium</taxon>
    </lineage>
</organism>
<dbReference type="PANTHER" id="PTHR43801">
    <property type="entry name" value="NUCLEOTIDE-BINDING PROTEIN-RELATED"/>
    <property type="match status" value="1"/>
</dbReference>
<dbReference type="InterPro" id="IPR002829">
    <property type="entry name" value="DUF116"/>
</dbReference>
<evidence type="ECO:0000313" key="2">
    <source>
        <dbReference type="Proteomes" id="UP000824633"/>
    </source>
</evidence>
<reference evidence="2" key="1">
    <citation type="submission" date="2021-07" db="EMBL/GenBank/DDBJ databases">
        <title>Complete genome sequencing of a Clostridium isolate.</title>
        <authorList>
            <person name="Ueki A."/>
            <person name="Tonouchi A."/>
        </authorList>
    </citation>
    <scope>NUCLEOTIDE SEQUENCE [LARGE SCALE GENOMIC DNA]</scope>
    <source>
        <strain evidence="2">C5S11</strain>
    </source>
</reference>
<proteinExistence type="predicted"/>
<dbReference type="EMBL" id="AP024849">
    <property type="protein sequence ID" value="BCZ47897.1"/>
    <property type="molecule type" value="Genomic_DNA"/>
</dbReference>
<dbReference type="Proteomes" id="UP000824633">
    <property type="component" value="Chromosome"/>
</dbReference>
<evidence type="ECO:0008006" key="3">
    <source>
        <dbReference type="Google" id="ProtNLM"/>
    </source>
</evidence>
<dbReference type="RefSeq" id="WP_224034205.1">
    <property type="nucleotide sequence ID" value="NZ_AP024849.1"/>
</dbReference>
<accession>A0ABN6J562</accession>
<sequence length="378" mass="44343">MSYLTYSLNLEQLNSDKYYNQVAQISNKILKKGILDSEEYLNDFMNFINDNEIENLRSKEEYFIELLLIGVVIEQYKGNARAFKNNLTKVFRGLNNIREKESLKKCVDKLRGKLISKILLKKVYVHKEISLDDFILIIEWLEATGDFKEEVKRLNSWETFLETKNKKYISEILNYCYMLSKYLKKECKNILGKYTKNVEGYLEKYKEKHYNKEDIIYCGKEEIQYFFNMVSAEIMNSVYRDRFLNSYKKLVFLPACMRQTEKACMSKKTNKGYECIGCSIKCNVNKLRKIGQAYNFKVHIIPHETLISNLVSEENSVTGMIGIACVLNLVSGGWKAIRLGFIPQCIILDYVGCSNHWLDKAEMTRINIDRINNIFKTT</sequence>
<protein>
    <recommendedName>
        <fullName evidence="3">DUF116 domain-containing protein</fullName>
    </recommendedName>
</protein>
<dbReference type="Pfam" id="PF01976">
    <property type="entry name" value="DUF116"/>
    <property type="match status" value="1"/>
</dbReference>
<gene>
    <name evidence="1" type="ORF">psyc5s11_39640</name>
</gene>
<evidence type="ECO:0000313" key="1">
    <source>
        <dbReference type="EMBL" id="BCZ47897.1"/>
    </source>
</evidence>
<keyword evidence="2" id="KW-1185">Reference proteome</keyword>
<name>A0ABN6J562_9CLOT</name>
<dbReference type="PANTHER" id="PTHR43801:SF1">
    <property type="entry name" value="POLYPRENYL SYNTHETASE"/>
    <property type="match status" value="1"/>
</dbReference>